<dbReference type="FunFam" id="3.40.50.300:FF:000582">
    <property type="entry name" value="Midasin"/>
    <property type="match status" value="1"/>
</dbReference>
<dbReference type="PANTHER" id="PTHR48103:SF2">
    <property type="entry name" value="MIDASIN"/>
    <property type="match status" value="1"/>
</dbReference>
<sequence>MSIDGSFSVHSSLRRLLDRCPKLQSGSLVTEEELVNELVGFFLHPSYTIPLAGCFRPIVRNFVDKAVALLRLVPNLRSNTVDDAMEIDSDIVLDDVANVVEYCVGRGMGLDLHEHACFAFCRTLEMGLVPLSSVLSYFNFAPSPFERFSGEQVMVEPHGLHVARISYRFLLLKPEKFSKLWDWSCFLEPLKKPCESDLIWCRFHILKVVFKLGSRASESSNIEAQEASACLSRSVLYDSFCFDVVFKMQCMFNDNLQLALFSWEEFCGDTTLERAGWLVEPTTDYMSDSPNRNMDFNQENCLNSLRCNYHPVGSPKVHEVQPPLRTKRAVTRDDISVSYTFVLTSAVKKSYERVLLAASQKWPVLLYGPSGSGKSALIAKLAEDSHNQVLSIQMDDQIDGRTLVGGYVCTDRPGEFRWQPGSLTQAVQNGFWIVFEDINKAPSDVHSILLPLLEGADSFMTERGEVIFFAVWVFSYMK</sequence>
<dbReference type="GO" id="GO:0005524">
    <property type="term" value="F:ATP binding"/>
    <property type="evidence" value="ECO:0007669"/>
    <property type="project" value="UniProtKB-KW"/>
</dbReference>
<dbReference type="Proteomes" id="UP001058974">
    <property type="component" value="Chromosome 4"/>
</dbReference>
<dbReference type="Gramene" id="Psat04G0579900-T4">
    <property type="protein sequence ID" value="KAI5422496.1"/>
    <property type="gene ID" value="KIW84_045799"/>
</dbReference>
<proteinExistence type="predicted"/>
<evidence type="ECO:0000259" key="3">
    <source>
        <dbReference type="Pfam" id="PF07728"/>
    </source>
</evidence>
<dbReference type="Gene3D" id="3.40.50.300">
    <property type="entry name" value="P-loop containing nucleotide triphosphate hydrolases"/>
    <property type="match status" value="1"/>
</dbReference>
<dbReference type="SUPFAM" id="SSF52540">
    <property type="entry name" value="P-loop containing nucleoside triphosphate hydrolases"/>
    <property type="match status" value="1"/>
</dbReference>
<reference evidence="4 5" key="1">
    <citation type="journal article" date="2022" name="Nat. Genet.">
        <title>Improved pea reference genome and pan-genome highlight genomic features and evolutionary characteristics.</title>
        <authorList>
            <person name="Yang T."/>
            <person name="Liu R."/>
            <person name="Luo Y."/>
            <person name="Hu S."/>
            <person name="Wang D."/>
            <person name="Wang C."/>
            <person name="Pandey M.K."/>
            <person name="Ge S."/>
            <person name="Xu Q."/>
            <person name="Li N."/>
            <person name="Li G."/>
            <person name="Huang Y."/>
            <person name="Saxena R.K."/>
            <person name="Ji Y."/>
            <person name="Li M."/>
            <person name="Yan X."/>
            <person name="He Y."/>
            <person name="Liu Y."/>
            <person name="Wang X."/>
            <person name="Xiang C."/>
            <person name="Varshney R.K."/>
            <person name="Ding H."/>
            <person name="Gao S."/>
            <person name="Zong X."/>
        </authorList>
    </citation>
    <scope>NUCLEOTIDE SEQUENCE [LARGE SCALE GENOMIC DNA]</scope>
    <source>
        <strain evidence="4 5">cv. Zhongwan 6</strain>
    </source>
</reference>
<dbReference type="GO" id="GO:0016887">
    <property type="term" value="F:ATP hydrolysis activity"/>
    <property type="evidence" value="ECO:0007669"/>
    <property type="project" value="InterPro"/>
</dbReference>
<evidence type="ECO:0000313" key="5">
    <source>
        <dbReference type="Proteomes" id="UP001058974"/>
    </source>
</evidence>
<dbReference type="GO" id="GO:0030687">
    <property type="term" value="C:preribosome, large subunit precursor"/>
    <property type="evidence" value="ECO:0007669"/>
    <property type="project" value="TreeGrafter"/>
</dbReference>
<dbReference type="PANTHER" id="PTHR48103">
    <property type="entry name" value="MIDASIN-RELATED"/>
    <property type="match status" value="1"/>
</dbReference>
<dbReference type="InterPro" id="IPR027417">
    <property type="entry name" value="P-loop_NTPase"/>
</dbReference>
<organism evidence="4 5">
    <name type="scientific">Pisum sativum</name>
    <name type="common">Garden pea</name>
    <name type="synonym">Lathyrus oleraceus</name>
    <dbReference type="NCBI Taxonomy" id="3888"/>
    <lineage>
        <taxon>Eukaryota</taxon>
        <taxon>Viridiplantae</taxon>
        <taxon>Streptophyta</taxon>
        <taxon>Embryophyta</taxon>
        <taxon>Tracheophyta</taxon>
        <taxon>Spermatophyta</taxon>
        <taxon>Magnoliopsida</taxon>
        <taxon>eudicotyledons</taxon>
        <taxon>Gunneridae</taxon>
        <taxon>Pentapetalae</taxon>
        <taxon>rosids</taxon>
        <taxon>fabids</taxon>
        <taxon>Fabales</taxon>
        <taxon>Fabaceae</taxon>
        <taxon>Papilionoideae</taxon>
        <taxon>50 kb inversion clade</taxon>
        <taxon>NPAAA clade</taxon>
        <taxon>Hologalegina</taxon>
        <taxon>IRL clade</taxon>
        <taxon>Fabeae</taxon>
        <taxon>Lathyrus</taxon>
    </lineage>
</organism>
<comment type="caution">
    <text evidence="4">The sequence shown here is derived from an EMBL/GenBank/DDBJ whole genome shotgun (WGS) entry which is preliminary data.</text>
</comment>
<dbReference type="CDD" id="cd00009">
    <property type="entry name" value="AAA"/>
    <property type="match status" value="1"/>
</dbReference>
<dbReference type="EMBL" id="JAMSHJ010000004">
    <property type="protein sequence ID" value="KAI5422496.1"/>
    <property type="molecule type" value="Genomic_DNA"/>
</dbReference>
<name>A0A9D5AX77_PEA</name>
<feature type="domain" description="ATPase dynein-related AAA" evidence="3">
    <location>
        <begin position="363"/>
        <end position="465"/>
    </location>
</feature>
<dbReference type="Pfam" id="PF07728">
    <property type="entry name" value="AAA_5"/>
    <property type="match status" value="1"/>
</dbReference>
<evidence type="ECO:0000256" key="1">
    <source>
        <dbReference type="ARBA" id="ARBA00022741"/>
    </source>
</evidence>
<keyword evidence="2" id="KW-0067">ATP-binding</keyword>
<evidence type="ECO:0000313" key="4">
    <source>
        <dbReference type="EMBL" id="KAI5422496.1"/>
    </source>
</evidence>
<dbReference type="GO" id="GO:0000027">
    <property type="term" value="P:ribosomal large subunit assembly"/>
    <property type="evidence" value="ECO:0007669"/>
    <property type="project" value="TreeGrafter"/>
</dbReference>
<keyword evidence="5" id="KW-1185">Reference proteome</keyword>
<dbReference type="InterPro" id="IPR011704">
    <property type="entry name" value="ATPase_dyneun-rel_AAA"/>
</dbReference>
<accession>A0A9D5AX77</accession>
<evidence type="ECO:0000256" key="2">
    <source>
        <dbReference type="ARBA" id="ARBA00022840"/>
    </source>
</evidence>
<dbReference type="AlphaFoldDB" id="A0A9D5AX77"/>
<dbReference type="GO" id="GO:0000055">
    <property type="term" value="P:ribosomal large subunit export from nucleus"/>
    <property type="evidence" value="ECO:0007669"/>
    <property type="project" value="TreeGrafter"/>
</dbReference>
<keyword evidence="1" id="KW-0547">Nucleotide-binding</keyword>
<protein>
    <recommendedName>
        <fullName evidence="3">ATPase dynein-related AAA domain-containing protein</fullName>
    </recommendedName>
</protein>
<dbReference type="GO" id="GO:0005634">
    <property type="term" value="C:nucleus"/>
    <property type="evidence" value="ECO:0007669"/>
    <property type="project" value="TreeGrafter"/>
</dbReference>
<gene>
    <name evidence="4" type="ORF">KIW84_045799</name>
</gene>